<dbReference type="Pfam" id="PF11260">
    <property type="entry name" value="Spidroin_MaSp"/>
    <property type="match status" value="1"/>
</dbReference>
<feature type="compositionally biased region" description="Gly residues" evidence="1">
    <location>
        <begin position="4287"/>
        <end position="4298"/>
    </location>
</feature>
<feature type="compositionally biased region" description="Low complexity" evidence="1">
    <location>
        <begin position="1653"/>
        <end position="1666"/>
    </location>
</feature>
<organism evidence="6 7">
    <name type="scientific">Trichonephila clavata</name>
    <name type="common">Joro spider</name>
    <name type="synonym">Nephila clavata</name>
    <dbReference type="NCBI Taxonomy" id="2740835"/>
    <lineage>
        <taxon>Eukaryota</taxon>
        <taxon>Metazoa</taxon>
        <taxon>Ecdysozoa</taxon>
        <taxon>Arthropoda</taxon>
        <taxon>Chelicerata</taxon>
        <taxon>Arachnida</taxon>
        <taxon>Araneae</taxon>
        <taxon>Araneomorphae</taxon>
        <taxon>Entelegynae</taxon>
        <taxon>Araneoidea</taxon>
        <taxon>Nephilidae</taxon>
        <taxon>Trichonephila</taxon>
    </lineage>
</organism>
<feature type="region of interest" description="Disordered" evidence="1">
    <location>
        <begin position="3683"/>
        <end position="3713"/>
    </location>
</feature>
<feature type="region of interest" description="Disordered" evidence="1">
    <location>
        <begin position="4287"/>
        <end position="4318"/>
    </location>
</feature>
<feature type="compositionally biased region" description="Low complexity" evidence="1">
    <location>
        <begin position="1244"/>
        <end position="1255"/>
    </location>
</feature>
<feature type="domain" description="Tubuliform egg casing silk strands structural" evidence="4">
    <location>
        <begin position="845"/>
        <end position="1005"/>
    </location>
</feature>
<feature type="domain" description="Tubuliform egg casing silk strands structural" evidence="4">
    <location>
        <begin position="3304"/>
        <end position="3459"/>
    </location>
</feature>
<dbReference type="InterPro" id="IPR021001">
    <property type="entry name" value="Spidroin_C"/>
</dbReference>
<feature type="compositionally biased region" description="Gly residues" evidence="1">
    <location>
        <begin position="1025"/>
        <end position="1034"/>
    </location>
</feature>
<feature type="region of interest" description="Disordered" evidence="1">
    <location>
        <begin position="814"/>
        <end position="852"/>
    </location>
</feature>
<feature type="compositionally biased region" description="Gly residues" evidence="1">
    <location>
        <begin position="3054"/>
        <end position="3078"/>
    </location>
</feature>
<dbReference type="Pfam" id="PF16763">
    <property type="entry name" value="Spidroin_N"/>
    <property type="match status" value="1"/>
</dbReference>
<keyword evidence="7" id="KW-1185">Reference proteome</keyword>
<feature type="domain" description="Tubuliform egg casing silk strands structural" evidence="4">
    <location>
        <begin position="3908"/>
        <end position="4067"/>
    </location>
</feature>
<feature type="domain" description="Tubuliform egg casing silk strands structural" evidence="4">
    <location>
        <begin position="1464"/>
        <end position="1623"/>
    </location>
</feature>
<dbReference type="Proteomes" id="UP000887116">
    <property type="component" value="Unassembled WGS sequence"/>
</dbReference>
<dbReference type="Gene3D" id="1.10.10.1350">
    <property type="entry name" value="Spidroin domain, C-terminal domain"/>
    <property type="match status" value="1"/>
</dbReference>
<evidence type="ECO:0000256" key="2">
    <source>
        <dbReference type="SAM" id="SignalP"/>
    </source>
</evidence>
<comment type="caution">
    <text evidence="6">The sequence shown here is derived from an EMBL/GenBank/DDBJ whole genome shotgun (WGS) entry which is preliminary data.</text>
</comment>
<feature type="region of interest" description="Disordered" evidence="1">
    <location>
        <begin position="619"/>
        <end position="652"/>
    </location>
</feature>
<evidence type="ECO:0000259" key="5">
    <source>
        <dbReference type="Pfam" id="PF16763"/>
    </source>
</evidence>
<sequence length="4605" mass="454638">MNWLTTFGFAVLLLSVQYDGVQSRRHSGGASSKSPWANPKKANAFMKCLIQKISVSPVFPQQEKEDMESIVETMMSAISGVSTSRGSSEATLQAMNMAFASSMAELVIAEDVNNPDSIAEKTEALSQALKQCFRSTMGTVNRQFITEIKHLMTMFAAEAAQEAAAGDNEIDEDSGGYEESSSSVTIETTGQIGFDTLQSSQTMEQPDSVPFSPQISLGETQGLIDSSIAGTTSQLKKLLAKTISSTKTFQQVFTSRITNQMAAGIIGSALQSTATNLNLDIETSTKLTSSVVQAVTNVRQGSGSNAYASAIASASIDILAATGKINNNNAKKIGSVIFGGVLKGIAASARRYNINIPNNILENDINNGNTIISRIVISSQTTVDLSSIDSYLIGTAGSPGVDAGYPGGDAGFPGGDAGFPAGGDYPEGGAPSDMGGPSGSGALGNQLTNTLASALTKTNTLKAISASKPSANVAVSIFTSGLKKALGALRVNAGVSSQLTSAVSQAVANVRPGSSPAVYAKAIAAPTVQILVSSGSVNSNNVKQVASTLSENLVREMANTARRYRVNVPDASVQADVSLVTSMTSTIVISSQTSVQMGGFPGGDAGFPGGDAGFPGGDAGYPGGDAGFPAGGDYPEGGAPSDMGGGSGSGSLGDQLTSTLASALTKTNTLKAISASKPSANVAVSIFTSGLKKALGALRVNAGVSSQLTSTVSQTVANVRPGSSPAVYAKAIAAPTVQILVSSGSVNSNNVKQVASTLSENLVREMANTARRYRVNVPAASVQADVSLVTSMTSTIVISSQTSVQMGGFPGGDAGFPGGDSGYPGGDAGFPAGGDYPEGAAPSDLGGASGSGSLGDQLTSTLASALTKTNTLKAISASKPSANVAVSIFTSGLKKALGALRVNAGVSSQLTSAVSQAVANVRPGSSPAVYAKAIAAPTVQILVSSGSVNSNNVKQVASTLSENLVREMANTARRYRVNVPDASVQADVSLVTSMTSTIVISSQTSVQMGGFPGGDAGFPGGDAGYPGGDAGFPAGGDYPEGGAPSDLGGASGSGSLGDQLTSTLASALTKTNTLKAISASKPSANVAVSIFTSGLKKALGALRVNAGVSSQLTSAVSQAVANVRPGSSPAVYAKAIAAPTVQILVSSGSVNSNNVKQVASTLSENLVREMANTARRYRVNVPDASVQADVSLVTSMTSTIVISSQTSVQMGGFPGGDAGFPGGDAGFPGGDAGYPGGDAGFPAGGDYPEGGAPSDLGGGSGSGSLGDQLTSTLASALTKTNTLKAISASKPSANVAVSIFTSGLKKALGALRVNAGVSSQLTSAVSQAVANVRPGSSPAVYAKAIAAPTVQILVSSGSVNSNNVKQVASTLSENLVREMANTARRYRVNVPDASVQADVSLVTSMTSTIVISSQTSVQMGGYPWWRRWIPCETLDCGDAGYPGGDAGFPAGGDYPEGGAPSDLGGASGSGSLGDQLTSTLASALTKTNTLKAISASKPSANVAVSIFTSGLKKALGALRVNAGVSSQLTSAVSQAVANVRPGSSPAVYAKAIAAPTVQILVSSGSVNSNNVKQVASTLSENLVREMANTARRYRVNVPDASVQADVSLVTSMTSTIVISSQTSVQMGGIPGGDAGFPGGDAGYPGGDAGFPAGGDYPEGGAPSDLGGASGSGSLGDQLTSTLASALTKTNTLKAISASKPSANVAVSIFTSGLKKALGALRVNAGVSSQLTSAVSQAVANVRPGSSPAVYAKAIAAPTVQILVSSGSVNSNNVKQVASTLSENLVREMANTARRYRVNVPDASVQADVSLVTSMTSTIVISSQTSVQMGGIPGGDAGFPGGDAGFPGGDAGYPGGDAGFPAGGDYPEGGAPSDLGGGSGSGSLGDQLTSTLASALTKTNTLKAISASKPSANVAVSIFTSGLKKALGALRVNAGVSSQLTSAVSQAVANVRPGSSPAVYAKAIAAPTVQILVSSGSVNSNNVKQVASTLSENLVREMANTARRYRVNVPDASVQADVSLVTSMTSTIVISSQTSVQMGGIPGGDAGFPGGDAGYPGGDAGFPAGGDYPEGGAPSDLGGGSGSGSLGDQLTSTLASALTKTNTLKAISASKPSANVAVSIFTSGLKKALGALRVNAGVSSQLTSAVSQAVANVRPGSSPAVYAKAIAAPTVQILVSSGSVNSNNVKQVASTLSENLVREMANTARRYRVNVPDASVQADVSLVTSMTSTIVISSQTSVQMGGIPGGDAGFPGGDAGYPGGDAGFPAGGDYPEGGAPSDLGGASGSGSLGDQLTSTLASALTKTNTLKAISASKPSANVAVSIFTSGLKKALGALRVNAGVSSQLTSAVSQAVANVRPGSSPAVYAKAIAAPTVQILVSSGSVNSNNVKQVASTLSENLVREMANTARRYRVNVPDASVQADVSLVTSMTSTIVISSQTSVQMGGIPGGDAGFPGGDAGYPGGDAGFPAGGDYPEGGAPSDLGGGSGSGSLGDQLTSTLASALTKTNTLKAISASKPSANVAVSIFTSGLKKALGALRVNAGVSSQLTSAVSQAVANVRPGSSPAVYAKAIAAPTVQILVSSGSVNSNNVKQVASTLSENLVREMANTARRYRVNVPDASVQADVSLVTSMTSTIVISSQTSVQMGGDGFPGGDAGFPGGDAGYPGGDAGFPAGGDYPEGGAPSDLGGASGSGSLGDQLTSTLASALTKTNTLKAISASKPSANVAVSIFTSGLKKALGALRVNAGVSSQLTSAVSQAVANVRPGSSPAVYAKAIAAPTVQILVSSGSVNSNNVKQVASTLSENLVREMANTARRYRVNVPDASVQADVSLVTSMTSTIVISSQTSVQMGGIPGGDAGFPGGDAGYPGEGYGDAGFPAGGDYPEGGAPSDLGGGSGSGSLGDQLTSTLASALTKTNTLKAISASKPSANVAVSIFTSGLKKALGALRVNAGVSSQLTSAVSQAVANVRPGSSPAVYAKAIAAPTVQILVSSGSVNSNNVKQVASTLSENLVREMANTARRYRVNVPDASVQADVSLVTSMTSTIVISSQTSVQMGGFPGGDSGFPGGDAGYPGGDAGFPAGGDYPEGGAPSDLGGASGSGSLGDQLTSTLASALTKTNTLKAISASKPSANVAVSIFTSGLKKALGALRVNAGVSSQLTSAVSQAVANVRPGSSPAVYAKAIAAPTVQILVSSGSVNSNNVKQVASTLSENLVREMANTARRYRVNVPDASVQADVSLVTSMTSTIVISSQTSVQMGGIPGDAGFPGGDSGFPGGDAGYPGGDAGFPAGGDYPEGGAPSDLGGGSGSGSLGDQLTSTLASALTKTNTLKAISASKPSANVAVSIFTSGLKKALGALRVNAGVSSQLTSAVSQAVANVRPGSSPAVYAKAIAAPTVQILVSSGSVNSNNVKQVASTLSENLVREMANTARRYRVNVPDASVQADVSLVTSMTSTIVISSQTSVQMGVEGFPGGDAGFPGGDAGYPGGDAGFPAGGDYPEGGAPSDLGGASGSGSLGDQLTSTLASALTKTNTLKAISASKPSANVAVSIFTSGLKKALGALRVNAGVSSQLTSAVSQAVANVRPGSSPAVYAKAIAAPTVQILVSSGSVNSNNVKQVASTLSENLVREMANTARRYRVNVPDASVQADVSLVTSMTSTIVISSQTSVQMGGIPGGDAGFPGGDAGYPGGDAGFPAGGDYPEGGAPSDLGGGSGSGSLGDQLTSTLASALTKTNTLKAISASKPSANVAVSIFTSGLKKALGALRVNAGVSSQLTSAVSQAVANVRPGSSPAVYAKAIAAPTVQILVSSGSVNSNNVKQVPSTLSENLVREMANTARRYRVNVPDASVQADVSLVTSMTSTIVISSQTSVQMGGIPGGDAGFPGGDAGYPGGDAGFPAGGDYPEGGAPSDLGGASGSGSLGDQLTSTLASALTKTNTLKAISASKPSANVAVSIFTSGLKKALGALRVNAGVSSQLTSAVSQAVANVRPGSSPAVYAKAIAAPTVQILVSSGSVNSNNVKQVASTLSENLVREMANTARRYRVNVPDASVQADVSLVTSMTSTIVISSQTSVQMGGIPGGDAGFPGGDAGYPGGDAGFPAGGDYPEGGAPSDLGGASGSGSLGDQLTSTLASALTKTNTLKAISASKPSANVAVSIFTSGLKKALGALRVNAGVSSQLTSAVSQAVANVRPGSSPAVYAKAIAAPTVQILVSSGSVNSNNVKQVASTLSENLVREMANTARRYRVNVPDASVQADVSLVTSMTSTIVISSQTSVQMGGIPGGDAGFPGGDAGYPGGDAGFPAGGDYPEGGAPSDLGGASGSGSLGDQLTSTLASALTKTNTLKAISASKPSANVAVSIFTSGLKKALGALRVNAGVSSQLTSAVSQAVANVRPGSSPAVYAKAIAAPTVQILVSSGSVNSNNVKQVASTLSENLVREMANTARRYRVNVPDSAMQADVNIVTSMTSAMTSISLTSDVLDSPSFLGVGLPAADSGSPGIGMPSFGLVLNSPNGLRSPQAKARINNLASALSTAVGPNGVDVNAFTSGLRATLSNLGDSGMSPNEAKVEVLLEALTAALQLLSSSTLGAVETTSIGLTSNSVSKAVSVILA</sequence>
<feature type="compositionally biased region" description="Gly residues" evidence="1">
    <location>
        <begin position="3683"/>
        <end position="3692"/>
    </location>
</feature>
<feature type="region of interest" description="Disordered" evidence="1">
    <location>
        <begin position="163"/>
        <end position="185"/>
    </location>
</feature>
<feature type="domain" description="Tubuliform egg casing silk strands structural" evidence="4">
    <location>
        <begin position="439"/>
        <end position="594"/>
    </location>
</feature>
<feature type="region of interest" description="Disordered" evidence="1">
    <location>
        <begin position="416"/>
        <end position="443"/>
    </location>
</feature>
<feature type="domain" description="Tubuliform egg casing silk strands structural" evidence="4">
    <location>
        <begin position="4110"/>
        <end position="4269"/>
    </location>
</feature>
<feature type="region of interest" description="Disordered" evidence="1">
    <location>
        <begin position="1227"/>
        <end position="1264"/>
    </location>
</feature>
<feature type="compositionally biased region" description="Gly residues" evidence="1">
    <location>
        <begin position="3265"/>
        <end position="3286"/>
    </location>
</feature>
<feature type="domain" description="Tubuliform egg casing silk strands structural" evidence="4">
    <location>
        <begin position="3710"/>
        <end position="3865"/>
    </location>
</feature>
<feature type="domain" description="Spidroin C-terminal" evidence="3">
    <location>
        <begin position="4504"/>
        <end position="4587"/>
    </location>
</feature>
<protein>
    <submittedName>
        <fullName evidence="6">Aciniform spidroin 1A variant 1</fullName>
    </submittedName>
</protein>
<feature type="compositionally biased region" description="Low complexity" evidence="1">
    <location>
        <begin position="4299"/>
        <end position="4312"/>
    </location>
</feature>
<feature type="region of interest" description="Disordered" evidence="1">
    <location>
        <begin position="2872"/>
        <end position="2897"/>
    </location>
</feature>
<feature type="region of interest" description="Disordered" evidence="1">
    <location>
        <begin position="3265"/>
        <end position="3307"/>
    </location>
</feature>
<feature type="compositionally biased region" description="Low complexity" evidence="1">
    <location>
        <begin position="3895"/>
        <end position="3908"/>
    </location>
</feature>
<feature type="region of interest" description="Disordered" evidence="1">
    <location>
        <begin position="1447"/>
        <end position="1470"/>
    </location>
</feature>
<feature type="region of interest" description="Disordered" evidence="1">
    <location>
        <begin position="2645"/>
        <end position="2691"/>
    </location>
</feature>
<feature type="domain" description="Tubuliform egg casing silk strands structural" evidence="4">
    <location>
        <begin position="2081"/>
        <end position="2236"/>
    </location>
</feature>
<feature type="region of interest" description="Disordered" evidence="1">
    <location>
        <begin position="3471"/>
        <end position="3510"/>
    </location>
</feature>
<feature type="compositionally biased region" description="Low complexity" evidence="1">
    <location>
        <begin position="1451"/>
        <end position="1464"/>
    </location>
</feature>
<dbReference type="OrthoDB" id="6437966at2759"/>
<feature type="compositionally biased region" description="Gly residues" evidence="1">
    <location>
        <begin position="3471"/>
        <end position="3490"/>
    </location>
</feature>
<feature type="region of interest" description="Disordered" evidence="1">
    <location>
        <begin position="1025"/>
        <end position="1054"/>
    </location>
</feature>
<feature type="compositionally biased region" description="Low complexity" evidence="1">
    <location>
        <begin position="3693"/>
        <end position="3704"/>
    </location>
</feature>
<feature type="compositionally biased region" description="Gly residues" evidence="1">
    <location>
        <begin position="2052"/>
        <end position="2063"/>
    </location>
</feature>
<feature type="region of interest" description="Disordered" evidence="1">
    <location>
        <begin position="2453"/>
        <end position="2488"/>
    </location>
</feature>
<keyword evidence="2" id="KW-0732">Signal</keyword>
<feature type="domain" description="Tubuliform egg casing silk strands structural" evidence="4">
    <location>
        <begin position="2894"/>
        <end position="3049"/>
    </location>
</feature>
<dbReference type="Pfam" id="PF12042">
    <property type="entry name" value="RP1-2"/>
    <property type="match status" value="21"/>
</dbReference>
<feature type="domain" description="Tubuliform egg casing silk strands structural" evidence="4">
    <location>
        <begin position="3504"/>
        <end position="3663"/>
    </location>
</feature>
<feature type="region of interest" description="Disordered" evidence="1">
    <location>
        <begin position="1643"/>
        <end position="1672"/>
    </location>
</feature>
<feature type="compositionally biased region" description="Low complexity" evidence="1">
    <location>
        <begin position="3491"/>
        <end position="3504"/>
    </location>
</feature>
<feature type="domain" description="Tubuliform egg casing silk strands structural" evidence="4">
    <location>
        <begin position="1879"/>
        <end position="2034"/>
    </location>
</feature>
<feature type="compositionally biased region" description="Low complexity" evidence="1">
    <location>
        <begin position="3287"/>
        <end position="3298"/>
    </location>
</feature>
<feature type="region of interest" description="Disordered" evidence="1">
    <location>
        <begin position="1849"/>
        <end position="1882"/>
    </location>
</feature>
<feature type="compositionally biased region" description="Gly residues" evidence="1">
    <location>
        <begin position="619"/>
        <end position="630"/>
    </location>
</feature>
<feature type="region of interest" description="Disordered" evidence="1">
    <location>
        <begin position="3885"/>
        <end position="3914"/>
    </location>
</feature>
<feature type="signal peptide" evidence="2">
    <location>
        <begin position="1"/>
        <end position="23"/>
    </location>
</feature>
<feature type="domain" description="Tubuliform egg casing silk strands structural" evidence="4">
    <location>
        <begin position="231"/>
        <end position="342"/>
    </location>
</feature>
<feature type="compositionally biased region" description="Gly residues" evidence="1">
    <location>
        <begin position="1643"/>
        <end position="1652"/>
    </location>
</feature>
<feature type="compositionally biased region" description="Gly residues" evidence="1">
    <location>
        <begin position="1849"/>
        <end position="1861"/>
    </location>
</feature>
<feature type="compositionally biased region" description="Low complexity" evidence="1">
    <location>
        <begin position="631"/>
        <end position="642"/>
    </location>
</feature>
<dbReference type="InterPro" id="IPR038542">
    <property type="entry name" value="Spidroin_C_sf"/>
</dbReference>
<feature type="domain" description="Tubuliform egg casing silk strands structural" evidence="4">
    <location>
        <begin position="2685"/>
        <end position="2844"/>
    </location>
</feature>
<feature type="compositionally biased region" description="Low complexity" evidence="1">
    <location>
        <begin position="2266"/>
        <end position="2279"/>
    </location>
</feature>
<evidence type="ECO:0000259" key="3">
    <source>
        <dbReference type="Pfam" id="PF11260"/>
    </source>
</evidence>
<feature type="compositionally biased region" description="Gly residues" evidence="1">
    <location>
        <begin position="2453"/>
        <end position="2467"/>
    </location>
</feature>
<feature type="compositionally biased region" description="Low complexity" evidence="1">
    <location>
        <begin position="3079"/>
        <end position="3092"/>
    </location>
</feature>
<feature type="region of interest" description="Disordered" evidence="1">
    <location>
        <begin position="2256"/>
        <end position="2285"/>
    </location>
</feature>
<gene>
    <name evidence="6" type="primary">AcSp1A1</name>
    <name evidence="6" type="ORF">TNCT_800001</name>
</gene>
<accession>A0A8X6GSH2</accession>
<feature type="compositionally biased region" description="Gly residues" evidence="1">
    <location>
        <begin position="1227"/>
        <end position="1243"/>
    </location>
</feature>
<feature type="chain" id="PRO_5036471617" evidence="2">
    <location>
        <begin position="24"/>
        <end position="4605"/>
    </location>
</feature>
<dbReference type="InterPro" id="IPR043070">
    <property type="entry name" value="Spidroin_repeat"/>
</dbReference>
<feature type="compositionally biased region" description="Gly residues" evidence="1">
    <location>
        <begin position="814"/>
        <end position="832"/>
    </location>
</feature>
<feature type="region of interest" description="Disordered" evidence="1">
    <location>
        <begin position="2052"/>
        <end position="2084"/>
    </location>
</feature>
<feature type="compositionally biased region" description="Gly residues" evidence="1">
    <location>
        <begin position="2256"/>
        <end position="2265"/>
    </location>
</feature>
<feature type="compositionally biased region" description="Low complexity" evidence="1">
    <location>
        <begin position="4097"/>
        <end position="4110"/>
    </location>
</feature>
<feature type="compositionally biased region" description="Low complexity" evidence="1">
    <location>
        <begin position="1035"/>
        <end position="1048"/>
    </location>
</feature>
<proteinExistence type="predicted"/>
<feature type="compositionally biased region" description="Gly residues" evidence="1">
    <location>
        <begin position="4087"/>
        <end position="4096"/>
    </location>
</feature>
<name>A0A8X6GSH2_TRICU</name>
<feature type="domain" description="Tubuliform egg casing silk strands structural" evidence="4">
    <location>
        <begin position="1261"/>
        <end position="1416"/>
    </location>
</feature>
<evidence type="ECO:0000259" key="4">
    <source>
        <dbReference type="Pfam" id="PF12042"/>
    </source>
</evidence>
<dbReference type="Gene3D" id="1.10.274.60">
    <property type="entry name" value="Spidroin, repetitive domain"/>
    <property type="match status" value="21"/>
</dbReference>
<evidence type="ECO:0000313" key="7">
    <source>
        <dbReference type="Proteomes" id="UP000887116"/>
    </source>
</evidence>
<feature type="domain" description="Tubuliform egg casing silk strands structural" evidence="4">
    <location>
        <begin position="1048"/>
        <end position="1207"/>
    </location>
</feature>
<dbReference type="InterPro" id="IPR038243">
    <property type="entry name" value="Spidroin_N_sf"/>
</dbReference>
<feature type="domain" description="Tubuliform egg casing silk strands structural" evidence="4">
    <location>
        <begin position="2279"/>
        <end position="2438"/>
    </location>
</feature>
<dbReference type="Gene3D" id="1.10.274.70">
    <property type="match status" value="1"/>
</dbReference>
<feature type="domain" description="Tubuliform egg casing silk strands structural" evidence="4">
    <location>
        <begin position="3092"/>
        <end position="3251"/>
    </location>
</feature>
<feature type="compositionally biased region" description="Low complexity" evidence="1">
    <location>
        <begin position="2064"/>
        <end position="2075"/>
    </location>
</feature>
<dbReference type="InterPro" id="IPR021915">
    <property type="entry name" value="RP1-2"/>
</dbReference>
<feature type="region of interest" description="Disordered" evidence="1">
    <location>
        <begin position="4087"/>
        <end position="4116"/>
    </location>
</feature>
<feature type="domain" description="Spidroin N-terminal" evidence="5">
    <location>
        <begin position="35"/>
        <end position="160"/>
    </location>
</feature>
<feature type="domain" description="Tubuliform egg casing silk strands structural" evidence="4">
    <location>
        <begin position="648"/>
        <end position="800"/>
    </location>
</feature>
<feature type="compositionally biased region" description="Low complexity" evidence="1">
    <location>
        <begin position="2672"/>
        <end position="2685"/>
    </location>
</feature>
<feature type="compositionally biased region" description="Gly residues" evidence="1">
    <location>
        <begin position="2645"/>
        <end position="2671"/>
    </location>
</feature>
<evidence type="ECO:0000256" key="1">
    <source>
        <dbReference type="SAM" id="MobiDB-lite"/>
    </source>
</evidence>
<dbReference type="InterPro" id="IPR031913">
    <property type="entry name" value="Spidroin_N"/>
</dbReference>
<feature type="domain" description="Tubuliform egg casing silk strands structural" evidence="4">
    <location>
        <begin position="4312"/>
        <end position="4466"/>
    </location>
</feature>
<feature type="compositionally biased region" description="Low complexity" evidence="1">
    <location>
        <begin position="1862"/>
        <end position="1873"/>
    </location>
</feature>
<dbReference type="EMBL" id="BMAO01001379">
    <property type="protein sequence ID" value="GFQ72909.1"/>
    <property type="molecule type" value="Genomic_DNA"/>
</dbReference>
<evidence type="ECO:0000313" key="6">
    <source>
        <dbReference type="EMBL" id="GFQ72909.1"/>
    </source>
</evidence>
<feature type="region of interest" description="Disordered" evidence="1">
    <location>
        <begin position="3054"/>
        <end position="3098"/>
    </location>
</feature>
<feature type="compositionally biased region" description="Gly residues" evidence="1">
    <location>
        <begin position="3885"/>
        <end position="3894"/>
    </location>
</feature>
<feature type="compositionally biased region" description="Low complexity" evidence="1">
    <location>
        <begin position="2468"/>
        <end position="2479"/>
    </location>
</feature>
<feature type="compositionally biased region" description="Low complexity" evidence="1">
    <location>
        <begin position="833"/>
        <end position="846"/>
    </location>
</feature>
<feature type="domain" description="Tubuliform egg casing silk strands structural" evidence="4">
    <location>
        <begin position="1666"/>
        <end position="1825"/>
    </location>
</feature>
<reference evidence="6" key="1">
    <citation type="submission" date="2020-07" db="EMBL/GenBank/DDBJ databases">
        <title>Multicomponent nature underlies the extraordinary mechanical properties of spider dragline silk.</title>
        <authorList>
            <person name="Kono N."/>
            <person name="Nakamura H."/>
            <person name="Mori M."/>
            <person name="Yoshida Y."/>
            <person name="Ohtoshi R."/>
            <person name="Malay A.D."/>
            <person name="Moran D.A.P."/>
            <person name="Tomita M."/>
            <person name="Numata K."/>
            <person name="Arakawa K."/>
        </authorList>
    </citation>
    <scope>NUCLEOTIDE SEQUENCE</scope>
</reference>
<feature type="domain" description="Tubuliform egg casing silk strands structural" evidence="4">
    <location>
        <begin position="2485"/>
        <end position="2640"/>
    </location>
</feature>